<evidence type="ECO:0000313" key="3">
    <source>
        <dbReference type="Proteomes" id="UP001189429"/>
    </source>
</evidence>
<organism evidence="2 3">
    <name type="scientific">Prorocentrum cordatum</name>
    <dbReference type="NCBI Taxonomy" id="2364126"/>
    <lineage>
        <taxon>Eukaryota</taxon>
        <taxon>Sar</taxon>
        <taxon>Alveolata</taxon>
        <taxon>Dinophyceae</taxon>
        <taxon>Prorocentrales</taxon>
        <taxon>Prorocentraceae</taxon>
        <taxon>Prorocentrum</taxon>
    </lineage>
</organism>
<dbReference type="EMBL" id="CAUYUJ010014069">
    <property type="protein sequence ID" value="CAK0837174.1"/>
    <property type="molecule type" value="Genomic_DNA"/>
</dbReference>
<proteinExistence type="predicted"/>
<feature type="compositionally biased region" description="Basic residues" evidence="1">
    <location>
        <begin position="107"/>
        <end position="124"/>
    </location>
</feature>
<feature type="region of interest" description="Disordered" evidence="1">
    <location>
        <begin position="85"/>
        <end position="159"/>
    </location>
</feature>
<feature type="compositionally biased region" description="Basic residues" evidence="1">
    <location>
        <begin position="266"/>
        <end position="275"/>
    </location>
</feature>
<comment type="caution">
    <text evidence="2">The sequence shown here is derived from an EMBL/GenBank/DDBJ whole genome shotgun (WGS) entry which is preliminary data.</text>
</comment>
<feature type="region of interest" description="Disordered" evidence="1">
    <location>
        <begin position="240"/>
        <end position="275"/>
    </location>
</feature>
<keyword evidence="3" id="KW-1185">Reference proteome</keyword>
<reference evidence="2" key="1">
    <citation type="submission" date="2023-10" db="EMBL/GenBank/DDBJ databases">
        <authorList>
            <person name="Chen Y."/>
            <person name="Shah S."/>
            <person name="Dougan E. K."/>
            <person name="Thang M."/>
            <person name="Chan C."/>
        </authorList>
    </citation>
    <scope>NUCLEOTIDE SEQUENCE [LARGE SCALE GENOMIC DNA]</scope>
</reference>
<sequence>MAGFCSPSPVGLAKWSPQQIDCSTRSELDDAVSFGEEASTPRDRRTDKLLDYQWVGNFSEQWQRWDTPRTVRLVFQGEERGVPSLHRGWRTPATPRRCGRGAGSPRRGCRAARRPCGWRRRTRSRQSPAAAARRPPPGPASGRPPRTSPTAPPRTPRVQGRRQVLIAWEPYEIACTPCGEDGSAEALTCTPCDADGTLPSAGSLGHPYTCAEACKYASRSRGCKDGAACDRCHLCEWKRRPAAPAPPPIRAPTSRRGGRGGVGGAPRRRNRSRGR</sequence>
<name>A0ABN9SX77_9DINO</name>
<gene>
    <name evidence="2" type="ORF">PCOR1329_LOCUS33445</name>
</gene>
<protein>
    <submittedName>
        <fullName evidence="2">Uncharacterized protein</fullName>
    </submittedName>
</protein>
<evidence type="ECO:0000256" key="1">
    <source>
        <dbReference type="SAM" id="MobiDB-lite"/>
    </source>
</evidence>
<feature type="compositionally biased region" description="Pro residues" evidence="1">
    <location>
        <begin position="146"/>
        <end position="155"/>
    </location>
</feature>
<accession>A0ABN9SX77</accession>
<evidence type="ECO:0000313" key="2">
    <source>
        <dbReference type="EMBL" id="CAK0837174.1"/>
    </source>
</evidence>
<dbReference type="Proteomes" id="UP001189429">
    <property type="component" value="Unassembled WGS sequence"/>
</dbReference>